<dbReference type="Proteomes" id="UP000282674">
    <property type="component" value="Unassembled WGS sequence"/>
</dbReference>
<comment type="caution">
    <text evidence="4">The sequence shown here is derived from an EMBL/GenBank/DDBJ whole genome shotgun (WGS) entry which is preliminary data.</text>
</comment>
<evidence type="ECO:0000259" key="3">
    <source>
        <dbReference type="Pfam" id="PF13579"/>
    </source>
</evidence>
<proteinExistence type="predicted"/>
<dbReference type="Pfam" id="PF13692">
    <property type="entry name" value="Glyco_trans_1_4"/>
    <property type="match status" value="1"/>
</dbReference>
<keyword evidence="5" id="KW-1185">Reference proteome</keyword>
<dbReference type="SUPFAM" id="SSF53756">
    <property type="entry name" value="UDP-Glycosyltransferase/glycogen phosphorylase"/>
    <property type="match status" value="1"/>
</dbReference>
<gene>
    <name evidence="4" type="ORF">EBO15_26520</name>
</gene>
<dbReference type="GO" id="GO:0016757">
    <property type="term" value="F:glycosyltransferase activity"/>
    <property type="evidence" value="ECO:0007669"/>
    <property type="project" value="UniProtKB-KW"/>
</dbReference>
<dbReference type="Pfam" id="PF13579">
    <property type="entry name" value="Glyco_trans_4_4"/>
    <property type="match status" value="1"/>
</dbReference>
<dbReference type="AlphaFoldDB" id="A0A3M2LZP1"/>
<dbReference type="InterPro" id="IPR050194">
    <property type="entry name" value="Glycosyltransferase_grp1"/>
</dbReference>
<evidence type="ECO:0000256" key="1">
    <source>
        <dbReference type="ARBA" id="ARBA00022676"/>
    </source>
</evidence>
<evidence type="ECO:0000313" key="5">
    <source>
        <dbReference type="Proteomes" id="UP000282674"/>
    </source>
</evidence>
<dbReference type="PANTHER" id="PTHR45947:SF3">
    <property type="entry name" value="SULFOQUINOVOSYL TRANSFERASE SQD2"/>
    <property type="match status" value="1"/>
</dbReference>
<dbReference type="PANTHER" id="PTHR45947">
    <property type="entry name" value="SULFOQUINOVOSYL TRANSFERASE SQD2"/>
    <property type="match status" value="1"/>
</dbReference>
<keyword evidence="2 4" id="KW-0808">Transferase</keyword>
<dbReference type="InterPro" id="IPR028098">
    <property type="entry name" value="Glyco_trans_4-like_N"/>
</dbReference>
<sequence>MTTRAEADPLTVVWITASFPPEVSGVSLGNVERAHWFAGRRDVRLFLLVPEAADHPAEPDDPDDEPPAGMDTRGLELHAYASKRWLPYPVIRAPRHAALAQIDAALEKISPDLVVVTDPERCFMFGAWGMPGDAYARRRGVPYVAQYQSDYYNFALSYPIWRHLRTPVFRPVMHVVYRRFDAAICATPHAASTLREFSDIPIEQVPFVGVDLDAFSPDRADPAVLGRLAPGYDGRGRRVLYLGRLAREKRLDLIIDAFLKLSTAPGDEDLSLFIAGEGPADITGQVAKLAAASPRIHMLGYVRGADRGALYASCDAFCTASPYETLGRTVVEAMASGTPVVVPSSGGITNVLADGRNAYLFPPGDPGALLGALRRALGDEDHVTAEARAEAAQFTTENGCLQLLACYRRLAARHSGAAGRARGTP</sequence>
<feature type="domain" description="Glycosyltransferase subfamily 4-like N-terminal" evidence="3">
    <location>
        <begin position="41"/>
        <end position="206"/>
    </location>
</feature>
<name>A0A3M2LZP1_9ACTN</name>
<dbReference type="EMBL" id="RFFG01000054">
    <property type="protein sequence ID" value="RMI40418.1"/>
    <property type="molecule type" value="Genomic_DNA"/>
</dbReference>
<reference evidence="4 5" key="1">
    <citation type="submission" date="2018-10" db="EMBL/GenBank/DDBJ databases">
        <title>Isolation from soil.</title>
        <authorList>
            <person name="Hu J."/>
        </authorList>
    </citation>
    <scope>NUCLEOTIDE SEQUENCE [LARGE SCALE GENOMIC DNA]</scope>
    <source>
        <strain evidence="4 5">NEAU-Ht49</strain>
    </source>
</reference>
<accession>A0A3M2LZP1</accession>
<dbReference type="GO" id="GO:1901137">
    <property type="term" value="P:carbohydrate derivative biosynthetic process"/>
    <property type="evidence" value="ECO:0007669"/>
    <property type="project" value="UniProtKB-ARBA"/>
</dbReference>
<dbReference type="RefSeq" id="WP_122197169.1">
    <property type="nucleotide sequence ID" value="NZ_JBHSKC010000039.1"/>
</dbReference>
<protein>
    <submittedName>
        <fullName evidence="4">Glycosyltransferase</fullName>
    </submittedName>
</protein>
<evidence type="ECO:0000256" key="2">
    <source>
        <dbReference type="ARBA" id="ARBA00022679"/>
    </source>
</evidence>
<evidence type="ECO:0000313" key="4">
    <source>
        <dbReference type="EMBL" id="RMI40418.1"/>
    </source>
</evidence>
<dbReference type="Gene3D" id="3.40.50.2000">
    <property type="entry name" value="Glycogen Phosphorylase B"/>
    <property type="match status" value="2"/>
</dbReference>
<dbReference type="OrthoDB" id="9802525at2"/>
<organism evidence="4 5">
    <name type="scientific">Actinomadura harenae</name>
    <dbReference type="NCBI Taxonomy" id="2483351"/>
    <lineage>
        <taxon>Bacteria</taxon>
        <taxon>Bacillati</taxon>
        <taxon>Actinomycetota</taxon>
        <taxon>Actinomycetes</taxon>
        <taxon>Streptosporangiales</taxon>
        <taxon>Thermomonosporaceae</taxon>
        <taxon>Actinomadura</taxon>
    </lineage>
</organism>
<keyword evidence="1" id="KW-0328">Glycosyltransferase</keyword>